<organism evidence="3 4">
    <name type="scientific">Streptoalloteichus hindustanus</name>
    <dbReference type="NCBI Taxonomy" id="2017"/>
    <lineage>
        <taxon>Bacteria</taxon>
        <taxon>Bacillati</taxon>
        <taxon>Actinomycetota</taxon>
        <taxon>Actinomycetes</taxon>
        <taxon>Pseudonocardiales</taxon>
        <taxon>Pseudonocardiaceae</taxon>
        <taxon>Streptoalloteichus</taxon>
    </lineage>
</organism>
<keyword evidence="1" id="KW-1133">Transmembrane helix</keyword>
<dbReference type="AlphaFoldDB" id="A0A1M5AZ74"/>
<evidence type="ECO:0000313" key="4">
    <source>
        <dbReference type="Proteomes" id="UP000184501"/>
    </source>
</evidence>
<reference evidence="3 4" key="1">
    <citation type="submission" date="2016-11" db="EMBL/GenBank/DDBJ databases">
        <authorList>
            <person name="Jaros S."/>
            <person name="Januszkiewicz K."/>
            <person name="Wedrychowicz H."/>
        </authorList>
    </citation>
    <scope>NUCLEOTIDE SEQUENCE [LARGE SCALE GENOMIC DNA]</scope>
    <source>
        <strain evidence="3 4">DSM 44523</strain>
    </source>
</reference>
<name>A0A1M5AZ74_STRHI</name>
<gene>
    <name evidence="3" type="ORF">SAMN05444320_103312</name>
</gene>
<dbReference type="Proteomes" id="UP000184501">
    <property type="component" value="Unassembled WGS sequence"/>
</dbReference>
<feature type="transmembrane region" description="Helical" evidence="1">
    <location>
        <begin position="42"/>
        <end position="63"/>
    </location>
</feature>
<dbReference type="EMBL" id="FQVN01000003">
    <property type="protein sequence ID" value="SHF35232.1"/>
    <property type="molecule type" value="Genomic_DNA"/>
</dbReference>
<sequence>MLVWVWLPLSTFGVAVLSALIPVISMEVYLVGVVLHAPELPWWLLGLVVAVGQIAGKLLYFYAGRGSLPLPRLLRRKAAVRGRWAEHLDRFREQCQRRPAWSVVLLLVSATASLPPFAATSVVAGVANIAPTTFVVTGLVGRFARFGALAAAPALYLDWMT</sequence>
<evidence type="ECO:0000313" key="3">
    <source>
        <dbReference type="EMBL" id="SHF35232.1"/>
    </source>
</evidence>
<keyword evidence="1" id="KW-0472">Membrane</keyword>
<accession>A0A1M5AZ74</accession>
<keyword evidence="1" id="KW-0812">Transmembrane</keyword>
<feature type="domain" description="VTT" evidence="2">
    <location>
        <begin position="30"/>
        <end position="148"/>
    </location>
</feature>
<proteinExistence type="predicted"/>
<evidence type="ECO:0000259" key="2">
    <source>
        <dbReference type="Pfam" id="PF09335"/>
    </source>
</evidence>
<dbReference type="InterPro" id="IPR032816">
    <property type="entry name" value="VTT_dom"/>
</dbReference>
<dbReference type="Pfam" id="PF09335">
    <property type="entry name" value="VTT_dom"/>
    <property type="match status" value="1"/>
</dbReference>
<dbReference type="STRING" id="2017.SAMN05444320_103312"/>
<feature type="transmembrane region" description="Helical" evidence="1">
    <location>
        <begin position="133"/>
        <end position="157"/>
    </location>
</feature>
<evidence type="ECO:0000256" key="1">
    <source>
        <dbReference type="SAM" id="Phobius"/>
    </source>
</evidence>
<protein>
    <submittedName>
        <fullName evidence="3">Membrane protein YqaA, SNARE-associated domain</fullName>
    </submittedName>
</protein>
<feature type="transmembrane region" description="Helical" evidence="1">
    <location>
        <begin position="100"/>
        <end position="127"/>
    </location>
</feature>
<keyword evidence="4" id="KW-1185">Reference proteome</keyword>